<sequence length="216" mass="24496">MLVEEMMVTDVITLKKEDSIKNAVDLMKEKKIRHLPIVDRTKTLIGIVTDRDIRSAVPSIFCIDKQKEFLNKPLETIMTTDVITAHPLDFVEEVAATFYKHRIGSLPVVKKEKLVGIITQTDVLKTFVELTGTNQPGTQIEIRVPNKPGTLADILQQIRHFHTNVLSVLIYPDKMKAQSKIIVLRLGTINPNPIINALKEHQYEILWPNLSGYHNG</sequence>
<name>A0A9E8RY11_9BACI</name>
<dbReference type="EMBL" id="CP106877">
    <property type="protein sequence ID" value="WAA11733.1"/>
    <property type="molecule type" value="Genomic_DNA"/>
</dbReference>
<feature type="domain" description="CBS" evidence="3">
    <location>
        <begin position="7"/>
        <end position="65"/>
    </location>
</feature>
<dbReference type="PROSITE" id="PS51371">
    <property type="entry name" value="CBS"/>
    <property type="match status" value="2"/>
</dbReference>
<organism evidence="4 5">
    <name type="scientific">Fervidibacillus halotolerans</name>
    <dbReference type="NCBI Taxonomy" id="2980027"/>
    <lineage>
        <taxon>Bacteria</taxon>
        <taxon>Bacillati</taxon>
        <taxon>Bacillota</taxon>
        <taxon>Bacilli</taxon>
        <taxon>Bacillales</taxon>
        <taxon>Bacillaceae</taxon>
        <taxon>Fervidibacillus</taxon>
    </lineage>
</organism>
<evidence type="ECO:0000256" key="1">
    <source>
        <dbReference type="ARBA" id="ARBA00023122"/>
    </source>
</evidence>
<gene>
    <name evidence="4" type="ORF">OE105_08875</name>
</gene>
<feature type="domain" description="CBS" evidence="3">
    <location>
        <begin position="78"/>
        <end position="133"/>
    </location>
</feature>
<accession>A0A9E8RY11</accession>
<evidence type="ECO:0000313" key="4">
    <source>
        <dbReference type="EMBL" id="WAA11733.1"/>
    </source>
</evidence>
<dbReference type="SMART" id="SM00116">
    <property type="entry name" value="CBS"/>
    <property type="match status" value="2"/>
</dbReference>
<evidence type="ECO:0000259" key="3">
    <source>
        <dbReference type="PROSITE" id="PS51371"/>
    </source>
</evidence>
<dbReference type="CDD" id="cd04584">
    <property type="entry name" value="CBS_pair_AcuB_like"/>
    <property type="match status" value="1"/>
</dbReference>
<dbReference type="SUPFAM" id="SSF55021">
    <property type="entry name" value="ACT-like"/>
    <property type="match status" value="1"/>
</dbReference>
<dbReference type="Proteomes" id="UP001164726">
    <property type="component" value="Chromosome"/>
</dbReference>
<dbReference type="KEGG" id="fhl:OE105_08875"/>
<dbReference type="CDD" id="cd04883">
    <property type="entry name" value="ACT_AcuB"/>
    <property type="match status" value="1"/>
</dbReference>
<reference evidence="4" key="1">
    <citation type="submission" date="2022-09" db="EMBL/GenBank/DDBJ databases">
        <title>Complete Genomes of Fervidibacillus albus and Fervidibacillus halotolerans isolated from tidal flat sediments.</title>
        <authorList>
            <person name="Kwon K.K."/>
            <person name="Yang S.-H."/>
            <person name="Park M.J."/>
            <person name="Oh H.-M."/>
        </authorList>
    </citation>
    <scope>NUCLEOTIDE SEQUENCE</scope>
    <source>
        <strain evidence="4">MEBiC13594</strain>
    </source>
</reference>
<dbReference type="InterPro" id="IPR045865">
    <property type="entry name" value="ACT-like_dom_sf"/>
</dbReference>
<dbReference type="Pfam" id="PF00571">
    <property type="entry name" value="CBS"/>
    <property type="match status" value="2"/>
</dbReference>
<dbReference type="Gene3D" id="3.10.580.10">
    <property type="entry name" value="CBS-domain"/>
    <property type="match status" value="1"/>
</dbReference>
<evidence type="ECO:0000313" key="5">
    <source>
        <dbReference type="Proteomes" id="UP001164726"/>
    </source>
</evidence>
<dbReference type="RefSeq" id="WP_275419851.1">
    <property type="nucleotide sequence ID" value="NZ_CP106877.1"/>
</dbReference>
<dbReference type="PANTHER" id="PTHR43080:SF2">
    <property type="entry name" value="CBS DOMAIN-CONTAINING PROTEIN"/>
    <property type="match status" value="1"/>
</dbReference>
<dbReference type="InterPro" id="IPR000644">
    <property type="entry name" value="CBS_dom"/>
</dbReference>
<dbReference type="InterPro" id="IPR046342">
    <property type="entry name" value="CBS_dom_sf"/>
</dbReference>
<keyword evidence="1 2" id="KW-0129">CBS domain</keyword>
<dbReference type="AlphaFoldDB" id="A0A9E8RY11"/>
<keyword evidence="5" id="KW-1185">Reference proteome</keyword>
<dbReference type="SUPFAM" id="SSF54631">
    <property type="entry name" value="CBS-domain pair"/>
    <property type="match status" value="1"/>
</dbReference>
<evidence type="ECO:0000256" key="2">
    <source>
        <dbReference type="PROSITE-ProRule" id="PRU00703"/>
    </source>
</evidence>
<dbReference type="InterPro" id="IPR051257">
    <property type="entry name" value="Diverse_CBS-Domain"/>
</dbReference>
<protein>
    <submittedName>
        <fullName evidence="4">Acetoin utilization AcuB family protein</fullName>
    </submittedName>
</protein>
<dbReference type="PANTHER" id="PTHR43080">
    <property type="entry name" value="CBS DOMAIN-CONTAINING PROTEIN CBSX3, MITOCHONDRIAL"/>
    <property type="match status" value="1"/>
</dbReference>
<proteinExistence type="predicted"/>